<evidence type="ECO:0000256" key="1">
    <source>
        <dbReference type="ARBA" id="ARBA00022408"/>
    </source>
</evidence>
<comment type="subcellular location">
    <subcellularLocation>
        <location evidence="5">Nucleus</location>
    </subcellularLocation>
</comment>
<dbReference type="EMBL" id="JANBPT010000141">
    <property type="protein sequence ID" value="KAJ1926973.1"/>
    <property type="molecule type" value="Genomic_DNA"/>
</dbReference>
<keyword evidence="6" id="KW-0175">Coiled coil</keyword>
<evidence type="ECO:0000256" key="3">
    <source>
        <dbReference type="ARBA" id="ARBA00023163"/>
    </source>
</evidence>
<feature type="coiled-coil region" evidence="6">
    <location>
        <begin position="183"/>
        <end position="231"/>
    </location>
</feature>
<gene>
    <name evidence="9" type="primary">YAF9_1</name>
    <name evidence="8" type="synonym">YAF9_2</name>
    <name evidence="9" type="ORF">IWQ60_003343</name>
    <name evidence="8" type="ORF">IWQ60_006031</name>
</gene>
<comment type="caution">
    <text evidence="9">The sequence shown here is derived from an EMBL/GenBank/DDBJ whole genome shotgun (WGS) entry which is preliminary data.</text>
</comment>
<dbReference type="PANTHER" id="PTHR47573:SF1">
    <property type="entry name" value="PROTEIN AF-9 HOMOLOG"/>
    <property type="match status" value="1"/>
</dbReference>
<dbReference type="EMBL" id="JANBPT010000348">
    <property type="protein sequence ID" value="KAJ1923195.1"/>
    <property type="molecule type" value="Genomic_DNA"/>
</dbReference>
<sequence length="233" mass="26575">MATKSQRRVKGIAISRPVVYGNVATPLGDEKASQADHTHRWTVSLRGANNEDISYYVRKVVFKLHETYHQPSRAVDRPPYEVTETGWGEFEIAIKVYFHSFCAEKPITFFHHLRLHPTEALAAGTLANPTELPKPGLINQPVLAYHYDEIVFNEPVEALARVLLENRSSELPPRSTLANPYSVQAEQEELTRLERVNERVELTIESYRERIAAAETQLGQLRQEITMLEGTRK</sequence>
<evidence type="ECO:0000256" key="4">
    <source>
        <dbReference type="ARBA" id="ARBA00023242"/>
    </source>
</evidence>
<evidence type="ECO:0000313" key="8">
    <source>
        <dbReference type="EMBL" id="KAJ1923195.1"/>
    </source>
</evidence>
<dbReference type="GO" id="GO:0005634">
    <property type="term" value="C:nucleus"/>
    <property type="evidence" value="ECO:0007669"/>
    <property type="project" value="UniProtKB-SubCell"/>
</dbReference>
<reference evidence="9" key="1">
    <citation type="submission" date="2022-07" db="EMBL/GenBank/DDBJ databases">
        <title>Phylogenomic reconstructions and comparative analyses of Kickxellomycotina fungi.</title>
        <authorList>
            <person name="Reynolds N.K."/>
            <person name="Stajich J.E."/>
            <person name="Barry K."/>
            <person name="Grigoriev I.V."/>
            <person name="Crous P."/>
            <person name="Smith M.E."/>
        </authorList>
    </citation>
    <scope>NUCLEOTIDE SEQUENCE</scope>
    <source>
        <strain evidence="9">RSA 861</strain>
    </source>
</reference>
<dbReference type="CDD" id="cd16908">
    <property type="entry name" value="YEATS_Yaf9_like"/>
    <property type="match status" value="1"/>
</dbReference>
<keyword evidence="3" id="KW-0804">Transcription</keyword>
<feature type="domain" description="YEATS" evidence="7">
    <location>
        <begin position="8"/>
        <end position="166"/>
    </location>
</feature>
<dbReference type="InterPro" id="IPR005033">
    <property type="entry name" value="YEATS"/>
</dbReference>
<dbReference type="GO" id="GO:0000785">
    <property type="term" value="C:chromatin"/>
    <property type="evidence" value="ECO:0007669"/>
    <property type="project" value="UniProtKB-ARBA"/>
</dbReference>
<dbReference type="Proteomes" id="UP001150569">
    <property type="component" value="Unassembled WGS sequence"/>
</dbReference>
<keyword evidence="2" id="KW-0805">Transcription regulation</keyword>
<dbReference type="GO" id="GO:0006355">
    <property type="term" value="P:regulation of DNA-templated transcription"/>
    <property type="evidence" value="ECO:0007669"/>
    <property type="project" value="InterPro"/>
</dbReference>
<dbReference type="PANTHER" id="PTHR47573">
    <property type="entry name" value="PROTEIN AF-9 HOMOLOG"/>
    <property type="match status" value="1"/>
</dbReference>
<proteinExistence type="predicted"/>
<dbReference type="Gene3D" id="2.60.40.1970">
    <property type="entry name" value="YEATS domain"/>
    <property type="match status" value="1"/>
</dbReference>
<accession>A0A9W8AB07</accession>
<dbReference type="Pfam" id="PF03366">
    <property type="entry name" value="YEATS"/>
    <property type="match status" value="1"/>
</dbReference>
<evidence type="ECO:0000313" key="10">
    <source>
        <dbReference type="Proteomes" id="UP001150569"/>
    </source>
</evidence>
<dbReference type="InterPro" id="IPR038704">
    <property type="entry name" value="YEAST_sf"/>
</dbReference>
<name>A0A9W8AB07_9FUNG</name>
<keyword evidence="4 5" id="KW-0539">Nucleus</keyword>
<evidence type="ECO:0000256" key="2">
    <source>
        <dbReference type="ARBA" id="ARBA00023015"/>
    </source>
</evidence>
<keyword evidence="10" id="KW-1185">Reference proteome</keyword>
<evidence type="ECO:0000256" key="6">
    <source>
        <dbReference type="SAM" id="Coils"/>
    </source>
</evidence>
<dbReference type="InterPro" id="IPR055129">
    <property type="entry name" value="YEATS_dom"/>
</dbReference>
<protein>
    <recommendedName>
        <fullName evidence="1">Protein AF-9 homolog</fullName>
    </recommendedName>
</protein>
<evidence type="ECO:0000256" key="5">
    <source>
        <dbReference type="PROSITE-ProRule" id="PRU00376"/>
    </source>
</evidence>
<dbReference type="PROSITE" id="PS51037">
    <property type="entry name" value="YEATS"/>
    <property type="match status" value="1"/>
</dbReference>
<dbReference type="AlphaFoldDB" id="A0A9W8AB07"/>
<organism evidence="9 10">
    <name type="scientific">Tieghemiomyces parasiticus</name>
    <dbReference type="NCBI Taxonomy" id="78921"/>
    <lineage>
        <taxon>Eukaryota</taxon>
        <taxon>Fungi</taxon>
        <taxon>Fungi incertae sedis</taxon>
        <taxon>Zoopagomycota</taxon>
        <taxon>Kickxellomycotina</taxon>
        <taxon>Dimargaritomycetes</taxon>
        <taxon>Dimargaritales</taxon>
        <taxon>Dimargaritaceae</taxon>
        <taxon>Tieghemiomyces</taxon>
    </lineage>
</organism>
<dbReference type="OrthoDB" id="16041at2759"/>
<evidence type="ECO:0000259" key="7">
    <source>
        <dbReference type="PROSITE" id="PS51037"/>
    </source>
</evidence>
<evidence type="ECO:0000313" key="9">
    <source>
        <dbReference type="EMBL" id="KAJ1926973.1"/>
    </source>
</evidence>